<feature type="domain" description="Tc1-like transposase DDE" evidence="1">
    <location>
        <begin position="24"/>
        <end position="77"/>
    </location>
</feature>
<comment type="caution">
    <text evidence="2">The sequence shown here is derived from an EMBL/GenBank/DDBJ whole genome shotgun (WGS) entry which is preliminary data.</text>
</comment>
<dbReference type="OrthoDB" id="4843387at2759"/>
<protein>
    <recommendedName>
        <fullName evidence="1">Tc1-like transposase DDE domain-containing protein</fullName>
    </recommendedName>
</protein>
<dbReference type="Pfam" id="PF13358">
    <property type="entry name" value="DDE_3"/>
    <property type="match status" value="1"/>
</dbReference>
<proteinExistence type="predicted"/>
<dbReference type="Proteomes" id="UP000499080">
    <property type="component" value="Unassembled WGS sequence"/>
</dbReference>
<organism evidence="2 3">
    <name type="scientific">Araneus ventricosus</name>
    <name type="common">Orbweaver spider</name>
    <name type="synonym">Epeira ventricosa</name>
    <dbReference type="NCBI Taxonomy" id="182803"/>
    <lineage>
        <taxon>Eukaryota</taxon>
        <taxon>Metazoa</taxon>
        <taxon>Ecdysozoa</taxon>
        <taxon>Arthropoda</taxon>
        <taxon>Chelicerata</taxon>
        <taxon>Arachnida</taxon>
        <taxon>Araneae</taxon>
        <taxon>Araneomorphae</taxon>
        <taxon>Entelegynae</taxon>
        <taxon>Araneoidea</taxon>
        <taxon>Araneidae</taxon>
        <taxon>Araneus</taxon>
    </lineage>
</organism>
<dbReference type="InterPro" id="IPR038717">
    <property type="entry name" value="Tc1-like_DDE_dom"/>
</dbReference>
<gene>
    <name evidence="2" type="ORF">AVEN_32516_1</name>
</gene>
<evidence type="ECO:0000313" key="2">
    <source>
        <dbReference type="EMBL" id="GBM49386.1"/>
    </source>
</evidence>
<dbReference type="AlphaFoldDB" id="A0A4Y2G9D5"/>
<evidence type="ECO:0000259" key="1">
    <source>
        <dbReference type="Pfam" id="PF13358"/>
    </source>
</evidence>
<dbReference type="InterPro" id="IPR036397">
    <property type="entry name" value="RNaseH_sf"/>
</dbReference>
<dbReference type="Gene3D" id="3.30.420.10">
    <property type="entry name" value="Ribonuclease H-like superfamily/Ribonuclease H"/>
    <property type="match status" value="1"/>
</dbReference>
<accession>A0A4Y2G9D5</accession>
<reference evidence="2 3" key="1">
    <citation type="journal article" date="2019" name="Sci. Rep.">
        <title>Orb-weaving spider Araneus ventricosus genome elucidates the spidroin gene catalogue.</title>
        <authorList>
            <person name="Kono N."/>
            <person name="Nakamura H."/>
            <person name="Ohtoshi R."/>
            <person name="Moran D.A.P."/>
            <person name="Shinohara A."/>
            <person name="Yoshida Y."/>
            <person name="Fujiwara M."/>
            <person name="Mori M."/>
            <person name="Tomita M."/>
            <person name="Arakawa K."/>
        </authorList>
    </citation>
    <scope>NUCLEOTIDE SEQUENCE [LARGE SCALE GENOMIC DNA]</scope>
</reference>
<name>A0A4Y2G9D5_ARAVE</name>
<keyword evidence="3" id="KW-1185">Reference proteome</keyword>
<evidence type="ECO:0000313" key="3">
    <source>
        <dbReference type="Proteomes" id="UP000499080"/>
    </source>
</evidence>
<sequence length="90" mass="10656">MNSQLESYRNAILDPYVRLYAGAISVGLRLMADNAGLHRVTFVHEYTEEQSLKRMERPTRSLDLNPIEHLWDYQKKQQLFKVLILKLYMS</sequence>
<dbReference type="GO" id="GO:0003676">
    <property type="term" value="F:nucleic acid binding"/>
    <property type="evidence" value="ECO:0007669"/>
    <property type="project" value="InterPro"/>
</dbReference>
<dbReference type="EMBL" id="BGPR01001253">
    <property type="protein sequence ID" value="GBM49386.1"/>
    <property type="molecule type" value="Genomic_DNA"/>
</dbReference>